<feature type="domain" description="N-acetyltransferase" evidence="1">
    <location>
        <begin position="96"/>
        <end position="235"/>
    </location>
</feature>
<dbReference type="HOGENOM" id="CLU_1178207_0_0_11"/>
<sequence length="235" mass="26625">MQVAGRSVRLSPWYGFDGAVLLGLAPALWLRDPAWLDIARRAAAARGWRRFLVQATTPAQRLALDAAGWVLVDELYVLFRRGSLELPPVPHTARGVEMRRGRAADTAELLEVDHRCFEPFWMMNEAALREALQATPRTRFRVLASADDDRVVGYAIFGLGAGEGYLQRIAVDPRYQGRGLATRLIVDGLRWAKRWRARRVGVNTQRSNETALRLYQRLGFEMEPNGITIYAWPDH</sequence>
<gene>
    <name evidence="2" type="ordered locus">Afer_0025</name>
</gene>
<dbReference type="AlphaFoldDB" id="C7M1F1"/>
<accession>C7M1F1</accession>
<dbReference type="InterPro" id="IPR016181">
    <property type="entry name" value="Acyl_CoA_acyltransferase"/>
</dbReference>
<dbReference type="STRING" id="525909.Afer_0025"/>
<evidence type="ECO:0000313" key="2">
    <source>
        <dbReference type="EMBL" id="ACU53000.1"/>
    </source>
</evidence>
<dbReference type="KEGG" id="afo:Afer_0025"/>
<reference evidence="2 3" key="1">
    <citation type="journal article" date="2009" name="Stand. Genomic Sci.">
        <title>Complete genome sequence of Acidimicrobium ferrooxidans type strain (ICP).</title>
        <authorList>
            <person name="Clum A."/>
            <person name="Nolan M."/>
            <person name="Lang E."/>
            <person name="Glavina Del Rio T."/>
            <person name="Tice H."/>
            <person name="Copeland A."/>
            <person name="Cheng J.F."/>
            <person name="Lucas S."/>
            <person name="Chen F."/>
            <person name="Bruce D."/>
            <person name="Goodwin L."/>
            <person name="Pitluck S."/>
            <person name="Ivanova N."/>
            <person name="Mavrommatis K."/>
            <person name="Mikhailova N."/>
            <person name="Pati A."/>
            <person name="Chen A."/>
            <person name="Palaniappan K."/>
            <person name="Goker M."/>
            <person name="Spring S."/>
            <person name="Land M."/>
            <person name="Hauser L."/>
            <person name="Chang Y.J."/>
            <person name="Jeffries C.C."/>
            <person name="Chain P."/>
            <person name="Bristow J."/>
            <person name="Eisen J.A."/>
            <person name="Markowitz V."/>
            <person name="Hugenholtz P."/>
            <person name="Kyrpides N.C."/>
            <person name="Klenk H.P."/>
            <person name="Lapidus A."/>
        </authorList>
    </citation>
    <scope>NUCLEOTIDE SEQUENCE [LARGE SCALE GENOMIC DNA]</scope>
    <source>
        <strain evidence="3">DSM 10331 / JCM 15462 / NBRC 103882 / ICP</strain>
    </source>
</reference>
<proteinExistence type="predicted"/>
<dbReference type="eggNOG" id="COG0456">
    <property type="taxonomic scope" value="Bacteria"/>
</dbReference>
<dbReference type="GO" id="GO:0016747">
    <property type="term" value="F:acyltransferase activity, transferring groups other than amino-acyl groups"/>
    <property type="evidence" value="ECO:0007669"/>
    <property type="project" value="InterPro"/>
</dbReference>
<protein>
    <submittedName>
        <fullName evidence="2">GCN5-related N-acetyltransferase</fullName>
    </submittedName>
</protein>
<dbReference type="InterPro" id="IPR000182">
    <property type="entry name" value="GNAT_dom"/>
</dbReference>
<evidence type="ECO:0000313" key="3">
    <source>
        <dbReference type="Proteomes" id="UP000000771"/>
    </source>
</evidence>
<dbReference type="EMBL" id="CP001631">
    <property type="protein sequence ID" value="ACU53000.1"/>
    <property type="molecule type" value="Genomic_DNA"/>
</dbReference>
<dbReference type="PANTHER" id="PTHR43617">
    <property type="entry name" value="L-AMINO ACID N-ACETYLTRANSFERASE"/>
    <property type="match status" value="1"/>
</dbReference>
<dbReference type="RefSeq" id="WP_012784119.1">
    <property type="nucleotide sequence ID" value="NC_013124.1"/>
</dbReference>
<name>C7M1F1_ACIFD</name>
<keyword evidence="3" id="KW-1185">Reference proteome</keyword>
<dbReference type="CDD" id="cd04301">
    <property type="entry name" value="NAT_SF"/>
    <property type="match status" value="1"/>
</dbReference>
<dbReference type="SUPFAM" id="SSF55729">
    <property type="entry name" value="Acyl-CoA N-acyltransferases (Nat)"/>
    <property type="match status" value="1"/>
</dbReference>
<dbReference type="Gene3D" id="3.40.630.30">
    <property type="match status" value="1"/>
</dbReference>
<dbReference type="Proteomes" id="UP000000771">
    <property type="component" value="Chromosome"/>
</dbReference>
<dbReference type="Pfam" id="PF00583">
    <property type="entry name" value="Acetyltransf_1"/>
    <property type="match status" value="1"/>
</dbReference>
<dbReference type="PROSITE" id="PS51186">
    <property type="entry name" value="GNAT"/>
    <property type="match status" value="1"/>
</dbReference>
<keyword evidence="2" id="KW-0808">Transferase</keyword>
<dbReference type="InterPro" id="IPR050276">
    <property type="entry name" value="MshD_Acetyltransferase"/>
</dbReference>
<organism evidence="2 3">
    <name type="scientific">Acidimicrobium ferrooxidans (strain DSM 10331 / JCM 15462 / NBRC 103882 / ICP)</name>
    <dbReference type="NCBI Taxonomy" id="525909"/>
    <lineage>
        <taxon>Bacteria</taxon>
        <taxon>Bacillati</taxon>
        <taxon>Actinomycetota</taxon>
        <taxon>Acidimicrobiia</taxon>
        <taxon>Acidimicrobiales</taxon>
        <taxon>Acidimicrobiaceae</taxon>
        <taxon>Acidimicrobium</taxon>
    </lineage>
</organism>
<dbReference type="OrthoDB" id="3357557at2"/>
<evidence type="ECO:0000259" key="1">
    <source>
        <dbReference type="PROSITE" id="PS51186"/>
    </source>
</evidence>